<dbReference type="AlphaFoldDB" id="A0A0H5QRR6"/>
<evidence type="ECO:0000259" key="4">
    <source>
        <dbReference type="Pfam" id="PF00689"/>
    </source>
</evidence>
<feature type="transmembrane region" description="Helical" evidence="3">
    <location>
        <begin position="75"/>
        <end position="94"/>
    </location>
</feature>
<keyword evidence="3" id="KW-0472">Membrane</keyword>
<protein>
    <recommendedName>
        <fullName evidence="4">Cation-transporting P-type ATPase C-terminal domain-containing protein</fullName>
    </recommendedName>
</protein>
<dbReference type="GO" id="GO:0005886">
    <property type="term" value="C:plasma membrane"/>
    <property type="evidence" value="ECO:0007669"/>
    <property type="project" value="UniProtKB-SubCell"/>
</dbReference>
<comment type="subcellular location">
    <subcellularLocation>
        <location evidence="1">Cell membrane</location>
        <topology evidence="1">Multi-pass membrane protein</topology>
    </subcellularLocation>
</comment>
<dbReference type="GO" id="GO:1902600">
    <property type="term" value="P:proton transmembrane transport"/>
    <property type="evidence" value="ECO:0007669"/>
    <property type="project" value="TreeGrafter"/>
</dbReference>
<feature type="non-terminal residue" evidence="5">
    <location>
        <position position="1"/>
    </location>
</feature>
<keyword evidence="3" id="KW-0812">Transmembrane</keyword>
<dbReference type="InterPro" id="IPR023298">
    <property type="entry name" value="ATPase_P-typ_TM_dom_sf"/>
</dbReference>
<feature type="domain" description="Cation-transporting P-type ATPase C-terminal" evidence="4">
    <location>
        <begin position="6"/>
        <end position="97"/>
    </location>
</feature>
<keyword evidence="2" id="KW-1003">Cell membrane</keyword>
<accession>A0A0H5QRR6</accession>
<dbReference type="InterPro" id="IPR006068">
    <property type="entry name" value="ATPase_P-typ_cation-transptr_C"/>
</dbReference>
<name>A0A0H5QRR6_9EUKA</name>
<dbReference type="GO" id="GO:0030007">
    <property type="term" value="P:intracellular potassium ion homeostasis"/>
    <property type="evidence" value="ECO:0007669"/>
    <property type="project" value="TreeGrafter"/>
</dbReference>
<reference evidence="5" key="1">
    <citation type="submission" date="2015-04" db="EMBL/GenBank/DDBJ databases">
        <title>The genome sequence of the plant pathogenic Rhizarian Plasmodiophora brassicae reveals insights in its biotrophic life cycle and the origin of chitin synthesis.</title>
        <authorList>
            <person name="Schwelm A."/>
            <person name="Fogelqvist J."/>
            <person name="Knaust A."/>
            <person name="Julke S."/>
            <person name="Lilja T."/>
            <person name="Dhandapani V."/>
            <person name="Bonilla-Rosso G."/>
            <person name="Karlsson M."/>
            <person name="Shevchenko A."/>
            <person name="Choi S.R."/>
            <person name="Kim H.G."/>
            <person name="Park J.Y."/>
            <person name="Lim Y.P."/>
            <person name="Ludwig-Muller J."/>
            <person name="Dixelius C."/>
        </authorList>
    </citation>
    <scope>NUCLEOTIDE SEQUENCE</scope>
    <source>
        <tissue evidence="5">Potato root galls</tissue>
    </source>
</reference>
<feature type="non-terminal residue" evidence="5">
    <location>
        <position position="103"/>
    </location>
</feature>
<keyword evidence="3" id="KW-1133">Transmembrane helix</keyword>
<evidence type="ECO:0000256" key="2">
    <source>
        <dbReference type="ARBA" id="ARBA00022475"/>
    </source>
</evidence>
<evidence type="ECO:0000256" key="3">
    <source>
        <dbReference type="SAM" id="Phobius"/>
    </source>
</evidence>
<sequence length="103" mass="11740">FILYSAQSAFLSTIVLSQVWHIWTVKTRINSIREHGLFGNRLMNAGVILELGIVIILLYTPALQNGLDTRHGEDLAIWLPSLLSLAYITIFNIVRKKIIRDNH</sequence>
<organism evidence="5">
    <name type="scientific">Spongospora subterranea</name>
    <dbReference type="NCBI Taxonomy" id="70186"/>
    <lineage>
        <taxon>Eukaryota</taxon>
        <taxon>Sar</taxon>
        <taxon>Rhizaria</taxon>
        <taxon>Endomyxa</taxon>
        <taxon>Phytomyxea</taxon>
        <taxon>Plasmodiophorida</taxon>
        <taxon>Plasmodiophoridae</taxon>
        <taxon>Spongospora</taxon>
    </lineage>
</organism>
<dbReference type="EMBL" id="HACM01003865">
    <property type="protein sequence ID" value="CRZ04307.1"/>
    <property type="molecule type" value="Transcribed_RNA"/>
</dbReference>
<dbReference type="GO" id="GO:1990573">
    <property type="term" value="P:potassium ion import across plasma membrane"/>
    <property type="evidence" value="ECO:0007669"/>
    <property type="project" value="TreeGrafter"/>
</dbReference>
<dbReference type="SUPFAM" id="SSF81665">
    <property type="entry name" value="Calcium ATPase, transmembrane domain M"/>
    <property type="match status" value="1"/>
</dbReference>
<dbReference type="InterPro" id="IPR050510">
    <property type="entry name" value="Cation_transp_ATPase_P-type"/>
</dbReference>
<dbReference type="GO" id="GO:0005391">
    <property type="term" value="F:P-type sodium:potassium-exchanging transporter activity"/>
    <property type="evidence" value="ECO:0007669"/>
    <property type="project" value="TreeGrafter"/>
</dbReference>
<proteinExistence type="predicted"/>
<feature type="transmembrane region" description="Helical" evidence="3">
    <location>
        <begin position="44"/>
        <end position="63"/>
    </location>
</feature>
<dbReference type="Pfam" id="PF00689">
    <property type="entry name" value="Cation_ATPase_C"/>
    <property type="match status" value="1"/>
</dbReference>
<dbReference type="PANTHER" id="PTHR43294:SF21">
    <property type="entry name" value="CATION TRANSPORTING ATPASE"/>
    <property type="match status" value="1"/>
</dbReference>
<dbReference type="Gene3D" id="1.20.1110.10">
    <property type="entry name" value="Calcium-transporting ATPase, transmembrane domain"/>
    <property type="match status" value="1"/>
</dbReference>
<dbReference type="PANTHER" id="PTHR43294">
    <property type="entry name" value="SODIUM/POTASSIUM-TRANSPORTING ATPASE SUBUNIT ALPHA"/>
    <property type="match status" value="1"/>
</dbReference>
<dbReference type="GO" id="GO:0006883">
    <property type="term" value="P:intracellular sodium ion homeostasis"/>
    <property type="evidence" value="ECO:0007669"/>
    <property type="project" value="TreeGrafter"/>
</dbReference>
<evidence type="ECO:0000256" key="1">
    <source>
        <dbReference type="ARBA" id="ARBA00004651"/>
    </source>
</evidence>
<dbReference type="GO" id="GO:0036376">
    <property type="term" value="P:sodium ion export across plasma membrane"/>
    <property type="evidence" value="ECO:0007669"/>
    <property type="project" value="TreeGrafter"/>
</dbReference>
<evidence type="ECO:0000313" key="5">
    <source>
        <dbReference type="EMBL" id="CRZ04307.1"/>
    </source>
</evidence>